<dbReference type="InterPro" id="IPR027417">
    <property type="entry name" value="P-loop_NTPase"/>
</dbReference>
<organism evidence="2 3">
    <name type="scientific">Anaeramoeba ignava</name>
    <name type="common">Anaerobic marine amoeba</name>
    <dbReference type="NCBI Taxonomy" id="1746090"/>
    <lineage>
        <taxon>Eukaryota</taxon>
        <taxon>Metamonada</taxon>
        <taxon>Anaeramoebidae</taxon>
        <taxon>Anaeramoeba</taxon>
    </lineage>
</organism>
<dbReference type="InterPro" id="IPR005225">
    <property type="entry name" value="Small_GTP-bd"/>
</dbReference>
<dbReference type="PRINTS" id="PR00449">
    <property type="entry name" value="RASTRNSFRMNG"/>
</dbReference>
<reference evidence="2" key="1">
    <citation type="submission" date="2022-10" db="EMBL/GenBank/DDBJ databases">
        <title>Novel sulphate-reducing endosymbionts in the free-living metamonad Anaeramoeba.</title>
        <authorList>
            <person name="Jerlstrom-Hultqvist J."/>
            <person name="Cepicka I."/>
            <person name="Gallot-Lavallee L."/>
            <person name="Salas-Leiva D."/>
            <person name="Curtis B.A."/>
            <person name="Zahonova K."/>
            <person name="Pipaliya S."/>
            <person name="Dacks J."/>
            <person name="Roger A.J."/>
        </authorList>
    </citation>
    <scope>NUCLEOTIDE SEQUENCE</scope>
    <source>
        <strain evidence="2">BMAN</strain>
    </source>
</reference>
<dbReference type="SMART" id="SM00177">
    <property type="entry name" value="ARF"/>
    <property type="match status" value="1"/>
</dbReference>
<dbReference type="SMART" id="SM00174">
    <property type="entry name" value="RHO"/>
    <property type="match status" value="1"/>
</dbReference>
<dbReference type="PANTHER" id="PTHR47978">
    <property type="match status" value="1"/>
</dbReference>
<dbReference type="PROSITE" id="PS51420">
    <property type="entry name" value="RHO"/>
    <property type="match status" value="1"/>
</dbReference>
<dbReference type="CDD" id="cd01860">
    <property type="entry name" value="Rab5_related"/>
    <property type="match status" value="1"/>
</dbReference>
<evidence type="ECO:0000313" key="3">
    <source>
        <dbReference type="Proteomes" id="UP001149090"/>
    </source>
</evidence>
<dbReference type="PROSITE" id="PS51421">
    <property type="entry name" value="RAS"/>
    <property type="match status" value="1"/>
</dbReference>
<dbReference type="AlphaFoldDB" id="A0A9Q0L7V3"/>
<dbReference type="SUPFAM" id="SSF52540">
    <property type="entry name" value="P-loop containing nucleoside triphosphate hydrolases"/>
    <property type="match status" value="1"/>
</dbReference>
<dbReference type="Pfam" id="PF00071">
    <property type="entry name" value="Ras"/>
    <property type="match status" value="1"/>
</dbReference>
<dbReference type="GO" id="GO:0003924">
    <property type="term" value="F:GTPase activity"/>
    <property type="evidence" value="ECO:0007669"/>
    <property type="project" value="InterPro"/>
</dbReference>
<evidence type="ECO:0000256" key="1">
    <source>
        <dbReference type="ARBA" id="ARBA00022741"/>
    </source>
</evidence>
<dbReference type="PROSITE" id="PS51419">
    <property type="entry name" value="RAB"/>
    <property type="match status" value="1"/>
</dbReference>
<sequence>MDSTPFQEPKLVLVGASAAGKSSLVLRYCKGEFVDNQEPTIGAAFVTQSIPIDDKVIKIQIWDTAGQERYHSLAPMYYRGASAAISVFDVTDKNSFETAKRWIQELIKEISANILIVLAGNKIDLENRRVVSIEEAENYAKEKGMVYMETSAKNGSGVVELFTLIAKKLAENSSITTEPLTQKTSIKLDGNTQPIKKKRRSNKNLPKTEPLTQKLQLKLDGNTV</sequence>
<proteinExistence type="predicted"/>
<dbReference type="InterPro" id="IPR001806">
    <property type="entry name" value="Small_GTPase"/>
</dbReference>
<dbReference type="GO" id="GO:0005525">
    <property type="term" value="F:GTP binding"/>
    <property type="evidence" value="ECO:0007669"/>
    <property type="project" value="InterPro"/>
</dbReference>
<dbReference type="SMART" id="SM00175">
    <property type="entry name" value="RAB"/>
    <property type="match status" value="1"/>
</dbReference>
<keyword evidence="1" id="KW-0547">Nucleotide-binding</keyword>
<comment type="caution">
    <text evidence="2">The sequence shown here is derived from an EMBL/GenBank/DDBJ whole genome shotgun (WGS) entry which is preliminary data.</text>
</comment>
<dbReference type="EMBL" id="JAPDFW010000127">
    <property type="protein sequence ID" value="KAJ5067465.1"/>
    <property type="molecule type" value="Genomic_DNA"/>
</dbReference>
<dbReference type="Gene3D" id="3.40.50.300">
    <property type="entry name" value="P-loop containing nucleotide triphosphate hydrolases"/>
    <property type="match status" value="1"/>
</dbReference>
<keyword evidence="3" id="KW-1185">Reference proteome</keyword>
<dbReference type="OrthoDB" id="63533at2759"/>
<dbReference type="SMART" id="SM00173">
    <property type="entry name" value="RAS"/>
    <property type="match status" value="1"/>
</dbReference>
<dbReference type="PROSITE" id="PS51417">
    <property type="entry name" value="ARF"/>
    <property type="match status" value="1"/>
</dbReference>
<dbReference type="FunFam" id="3.40.50.300:FF:000823">
    <property type="entry name" value="Small GTPase RAB, putative"/>
    <property type="match status" value="1"/>
</dbReference>
<evidence type="ECO:0000313" key="2">
    <source>
        <dbReference type="EMBL" id="KAJ5067465.1"/>
    </source>
</evidence>
<dbReference type="Proteomes" id="UP001149090">
    <property type="component" value="Unassembled WGS sequence"/>
</dbReference>
<dbReference type="SMART" id="SM00176">
    <property type="entry name" value="RAN"/>
    <property type="match status" value="1"/>
</dbReference>
<dbReference type="OMA" id="GASFFRY"/>
<accession>A0A9Q0L7V3</accession>
<gene>
    <name evidence="2" type="ORF">M0811_12915</name>
</gene>
<name>A0A9Q0L7V3_ANAIG</name>
<protein>
    <submittedName>
        <fullName evidence="2">Ras-related protein rabf2b</fullName>
    </submittedName>
</protein>
<dbReference type="NCBIfam" id="TIGR00231">
    <property type="entry name" value="small_GTP"/>
    <property type="match status" value="1"/>
</dbReference>